<reference evidence="2 3" key="1">
    <citation type="submission" date="2024-09" db="EMBL/GenBank/DDBJ databases">
        <authorList>
            <person name="Sun Q."/>
            <person name="Mori K."/>
        </authorList>
    </citation>
    <scope>NUCLEOTIDE SEQUENCE [LARGE SCALE GENOMIC DNA]</scope>
    <source>
        <strain evidence="2 3">TBRC 7907</strain>
    </source>
</reference>
<protein>
    <recommendedName>
        <fullName evidence="4">ABC transporter permease</fullName>
    </recommendedName>
</protein>
<accession>A0ABV5ZZC9</accession>
<organism evidence="2 3">
    <name type="scientific">Allokutzneria oryzae</name>
    <dbReference type="NCBI Taxonomy" id="1378989"/>
    <lineage>
        <taxon>Bacteria</taxon>
        <taxon>Bacillati</taxon>
        <taxon>Actinomycetota</taxon>
        <taxon>Actinomycetes</taxon>
        <taxon>Pseudonocardiales</taxon>
        <taxon>Pseudonocardiaceae</taxon>
        <taxon>Allokutzneria</taxon>
    </lineage>
</organism>
<comment type="caution">
    <text evidence="2">The sequence shown here is derived from an EMBL/GenBank/DDBJ whole genome shotgun (WGS) entry which is preliminary data.</text>
</comment>
<dbReference type="EMBL" id="JBHLZU010000018">
    <property type="protein sequence ID" value="MFB9906213.1"/>
    <property type="molecule type" value="Genomic_DNA"/>
</dbReference>
<feature type="transmembrane region" description="Helical" evidence="1">
    <location>
        <begin position="37"/>
        <end position="55"/>
    </location>
</feature>
<keyword evidence="1" id="KW-0812">Transmembrane</keyword>
<name>A0ABV5ZZC9_9PSEU</name>
<sequence length="131" mass="13830">MRSDLAEPLSVMSRRMRSRHGPLAHSLEVMLARDERVRAVTAGLLPGVGAVLLAATTRRMVAVSREGWSISVFYPQISSVVASGWLGVTATVTINAAGTVLAIRAPWHTGREFADAVRIGTPIVSGGLAAL</sequence>
<evidence type="ECO:0000313" key="2">
    <source>
        <dbReference type="EMBL" id="MFB9906213.1"/>
    </source>
</evidence>
<proteinExistence type="predicted"/>
<evidence type="ECO:0000313" key="3">
    <source>
        <dbReference type="Proteomes" id="UP001589693"/>
    </source>
</evidence>
<gene>
    <name evidence="2" type="ORF">ACFFQA_19930</name>
</gene>
<evidence type="ECO:0008006" key="4">
    <source>
        <dbReference type="Google" id="ProtNLM"/>
    </source>
</evidence>
<keyword evidence="3" id="KW-1185">Reference proteome</keyword>
<evidence type="ECO:0000256" key="1">
    <source>
        <dbReference type="SAM" id="Phobius"/>
    </source>
</evidence>
<keyword evidence="1" id="KW-1133">Transmembrane helix</keyword>
<keyword evidence="1" id="KW-0472">Membrane</keyword>
<dbReference type="Proteomes" id="UP001589693">
    <property type="component" value="Unassembled WGS sequence"/>
</dbReference>
<dbReference type="RefSeq" id="WP_377854151.1">
    <property type="nucleotide sequence ID" value="NZ_JBHLZU010000018.1"/>
</dbReference>